<evidence type="ECO:0000256" key="5">
    <source>
        <dbReference type="ARBA" id="ARBA00022679"/>
    </source>
</evidence>
<dbReference type="RefSeq" id="WP_101895599.1">
    <property type="nucleotide sequence ID" value="NZ_CP022684.1"/>
</dbReference>
<reference evidence="18" key="1">
    <citation type="submission" date="2017-08" db="EMBL/GenBank/DDBJ databases">
        <title>Direct submision.</title>
        <authorList>
            <person name="Kim S.-J."/>
            <person name="Rhee S.-K."/>
        </authorList>
    </citation>
    <scope>NUCLEOTIDE SEQUENCE [LARGE SCALE GENOMIC DNA]</scope>
    <source>
        <strain evidence="18">GI5</strain>
    </source>
</reference>
<dbReference type="PROSITE" id="PS50173">
    <property type="entry name" value="UMUC"/>
    <property type="match status" value="1"/>
</dbReference>
<evidence type="ECO:0000256" key="15">
    <source>
        <dbReference type="HAMAP-Rule" id="MF_01113"/>
    </source>
</evidence>
<dbReference type="FunFam" id="1.10.150.20:FF:000019">
    <property type="entry name" value="DNA polymerase IV"/>
    <property type="match status" value="1"/>
</dbReference>
<keyword evidence="10 15" id="KW-0460">Magnesium</keyword>
<dbReference type="Pfam" id="PF11798">
    <property type="entry name" value="IMS_HHH"/>
    <property type="match status" value="1"/>
</dbReference>
<organism evidence="17 18">
    <name type="scientific">Ketobacter alkanivorans</name>
    <dbReference type="NCBI Taxonomy" id="1917421"/>
    <lineage>
        <taxon>Bacteria</taxon>
        <taxon>Pseudomonadati</taxon>
        <taxon>Pseudomonadota</taxon>
        <taxon>Gammaproteobacteria</taxon>
        <taxon>Pseudomonadales</taxon>
        <taxon>Ketobacteraceae</taxon>
        <taxon>Ketobacter</taxon>
    </lineage>
</organism>
<evidence type="ECO:0000256" key="12">
    <source>
        <dbReference type="ARBA" id="ARBA00023125"/>
    </source>
</evidence>
<comment type="catalytic activity">
    <reaction evidence="14 15">
        <text>DNA(n) + a 2'-deoxyribonucleoside 5'-triphosphate = DNA(n+1) + diphosphate</text>
        <dbReference type="Rhea" id="RHEA:22508"/>
        <dbReference type="Rhea" id="RHEA-COMP:17339"/>
        <dbReference type="Rhea" id="RHEA-COMP:17340"/>
        <dbReference type="ChEBI" id="CHEBI:33019"/>
        <dbReference type="ChEBI" id="CHEBI:61560"/>
        <dbReference type="ChEBI" id="CHEBI:173112"/>
        <dbReference type="EC" id="2.7.7.7"/>
    </reaction>
</comment>
<dbReference type="PANTHER" id="PTHR11076:SF33">
    <property type="entry name" value="DNA POLYMERASE KAPPA"/>
    <property type="match status" value="1"/>
</dbReference>
<comment type="subunit">
    <text evidence="15">Monomer.</text>
</comment>
<evidence type="ECO:0000256" key="3">
    <source>
        <dbReference type="ARBA" id="ARBA00022457"/>
    </source>
</evidence>
<evidence type="ECO:0000313" key="17">
    <source>
        <dbReference type="EMBL" id="AUM14225.1"/>
    </source>
</evidence>
<dbReference type="InterPro" id="IPR050116">
    <property type="entry name" value="DNA_polymerase-Y"/>
</dbReference>
<evidence type="ECO:0000256" key="10">
    <source>
        <dbReference type="ARBA" id="ARBA00022842"/>
    </source>
</evidence>
<dbReference type="InterPro" id="IPR017961">
    <property type="entry name" value="DNA_pol_Y-fam_little_finger"/>
</dbReference>
<proteinExistence type="inferred from homology"/>
<evidence type="ECO:0000256" key="1">
    <source>
        <dbReference type="ARBA" id="ARBA00004496"/>
    </source>
</evidence>
<feature type="binding site" evidence="15">
    <location>
        <position position="9"/>
    </location>
    <ligand>
        <name>Mg(2+)</name>
        <dbReference type="ChEBI" id="CHEBI:18420"/>
    </ligand>
</feature>
<evidence type="ECO:0000259" key="16">
    <source>
        <dbReference type="PROSITE" id="PS50173"/>
    </source>
</evidence>
<dbReference type="GO" id="GO:0006281">
    <property type="term" value="P:DNA repair"/>
    <property type="evidence" value="ECO:0007669"/>
    <property type="project" value="UniProtKB-UniRule"/>
</dbReference>
<dbReference type="FunFam" id="3.40.1170.60:FF:000001">
    <property type="entry name" value="DNA polymerase IV"/>
    <property type="match status" value="1"/>
</dbReference>
<dbReference type="EC" id="2.7.7.7" evidence="15"/>
<dbReference type="CDD" id="cd03586">
    <property type="entry name" value="PolY_Pol_IV_kappa"/>
    <property type="match status" value="1"/>
</dbReference>
<dbReference type="GO" id="GO:0042276">
    <property type="term" value="P:error-prone translesion synthesis"/>
    <property type="evidence" value="ECO:0007669"/>
    <property type="project" value="TreeGrafter"/>
</dbReference>
<dbReference type="Pfam" id="PF00817">
    <property type="entry name" value="IMS"/>
    <property type="match status" value="1"/>
</dbReference>
<dbReference type="InterPro" id="IPR043502">
    <property type="entry name" value="DNA/RNA_pol_sf"/>
</dbReference>
<comment type="subcellular location">
    <subcellularLocation>
        <location evidence="1 15">Cytoplasm</location>
    </subcellularLocation>
</comment>
<dbReference type="GO" id="GO:0000287">
    <property type="term" value="F:magnesium ion binding"/>
    <property type="evidence" value="ECO:0007669"/>
    <property type="project" value="UniProtKB-UniRule"/>
</dbReference>
<dbReference type="InterPro" id="IPR043128">
    <property type="entry name" value="Rev_trsase/Diguanyl_cyclase"/>
</dbReference>
<dbReference type="Gene3D" id="3.30.1490.100">
    <property type="entry name" value="DNA polymerase, Y-family, little finger domain"/>
    <property type="match status" value="1"/>
</dbReference>
<dbReference type="InterPro" id="IPR001126">
    <property type="entry name" value="UmuC"/>
</dbReference>
<dbReference type="InterPro" id="IPR022880">
    <property type="entry name" value="DNApol_IV"/>
</dbReference>
<dbReference type="HAMAP" id="MF_01113">
    <property type="entry name" value="DNApol_IV"/>
    <property type="match status" value="1"/>
</dbReference>
<keyword evidence="6 15" id="KW-0548">Nucleotidyltransferase</keyword>
<dbReference type="GO" id="GO:0009432">
    <property type="term" value="P:SOS response"/>
    <property type="evidence" value="ECO:0007669"/>
    <property type="project" value="TreeGrafter"/>
</dbReference>
<keyword evidence="7 15" id="KW-0235">DNA replication</keyword>
<dbReference type="Gene3D" id="3.30.70.270">
    <property type="match status" value="1"/>
</dbReference>
<comment type="cofactor">
    <cofactor evidence="15">
        <name>Mg(2+)</name>
        <dbReference type="ChEBI" id="CHEBI:18420"/>
    </cofactor>
    <text evidence="15">Binds 2 magnesium ions per subunit.</text>
</comment>
<dbReference type="PANTHER" id="PTHR11076">
    <property type="entry name" value="DNA REPAIR POLYMERASE UMUC / TRANSFERASE FAMILY MEMBER"/>
    <property type="match status" value="1"/>
</dbReference>
<evidence type="ECO:0000256" key="11">
    <source>
        <dbReference type="ARBA" id="ARBA00022932"/>
    </source>
</evidence>
<dbReference type="GO" id="GO:0006261">
    <property type="term" value="P:DNA-templated DNA replication"/>
    <property type="evidence" value="ECO:0007669"/>
    <property type="project" value="UniProtKB-UniRule"/>
</dbReference>
<dbReference type="NCBIfam" id="NF002677">
    <property type="entry name" value="PRK02406.1"/>
    <property type="match status" value="1"/>
</dbReference>
<protein>
    <recommendedName>
        <fullName evidence="15">DNA polymerase IV</fullName>
        <shortName evidence="15">Pol IV</shortName>
        <ecNumber evidence="15">2.7.7.7</ecNumber>
    </recommendedName>
</protein>
<evidence type="ECO:0000256" key="9">
    <source>
        <dbReference type="ARBA" id="ARBA00022763"/>
    </source>
</evidence>
<comment type="function">
    <text evidence="15">Poorly processive, error-prone DNA polymerase involved in untargeted mutagenesis. Copies undamaged DNA at stalled replication forks, which arise in vivo from mismatched or misaligned primer ends. These misaligned primers can be extended by PolIV. Exhibits no 3'-5' exonuclease (proofreading) activity. May be involved in translesional synthesis, in conjunction with the beta clamp from PolIII.</text>
</comment>
<evidence type="ECO:0000256" key="2">
    <source>
        <dbReference type="ARBA" id="ARBA00010945"/>
    </source>
</evidence>
<feature type="active site" evidence="15">
    <location>
        <position position="105"/>
    </location>
</feature>
<dbReference type="GO" id="GO:0003684">
    <property type="term" value="F:damaged DNA binding"/>
    <property type="evidence" value="ECO:0007669"/>
    <property type="project" value="InterPro"/>
</dbReference>
<gene>
    <name evidence="15" type="primary">dinB</name>
    <name evidence="17" type="ORF">Kalk_18135</name>
</gene>
<dbReference type="KEGG" id="kak:Kalk_18135"/>
<evidence type="ECO:0000256" key="4">
    <source>
        <dbReference type="ARBA" id="ARBA00022490"/>
    </source>
</evidence>
<keyword evidence="4 15" id="KW-0963">Cytoplasm</keyword>
<accession>A0A2K9LRY7</accession>
<dbReference type="Gene3D" id="1.10.150.20">
    <property type="entry name" value="5' to 3' exonuclease, C-terminal subdomain"/>
    <property type="match status" value="1"/>
</dbReference>
<dbReference type="Pfam" id="PF11799">
    <property type="entry name" value="IMS_C"/>
    <property type="match status" value="1"/>
</dbReference>
<dbReference type="InterPro" id="IPR036775">
    <property type="entry name" value="DNA_pol_Y-fam_lit_finger_sf"/>
</dbReference>
<dbReference type="EMBL" id="CP022684">
    <property type="protein sequence ID" value="AUM14225.1"/>
    <property type="molecule type" value="Genomic_DNA"/>
</dbReference>
<dbReference type="Gene3D" id="3.40.1170.60">
    <property type="match status" value="1"/>
</dbReference>
<keyword evidence="13 15" id="KW-0234">DNA repair</keyword>
<keyword evidence="12 15" id="KW-0238">DNA-binding</keyword>
<sequence>MNRKIIHIDCDCFYAAVEMRDDPKLRQRPVAVGGDPGRRGVIATCNYEARKYGVRSAMASAYAKRLCPDLIIIPPRIHYYKEVSQQIHRIFHRFTDIIEPLSLDEAYLDVSAQPHYQGSATRMAEAMRKQIRAQVGITVSAGIAPNKFLAKIASDWNKPDGLWVIPPKDTDQFIQNLPIEKLHGVGKVTAQRLHNMGIRTCADIRRYDRFSFVEKVGNFGDYLHRLAHGIDERPVEARSTRKSVSVEHTYPSDLPDIDSCQKKLPELKEKLELRLKKANRNQPIKKAFVKLKFSDFTSTTMECCAGSPSLDTYRELFDQAFKRKQLAVRLLGVGVRFRDHESAPQNQIAFEF</sequence>
<evidence type="ECO:0000313" key="18">
    <source>
        <dbReference type="Proteomes" id="UP000235116"/>
    </source>
</evidence>
<feature type="domain" description="UmuC" evidence="16">
    <location>
        <begin position="5"/>
        <end position="186"/>
    </location>
</feature>
<evidence type="ECO:0000256" key="7">
    <source>
        <dbReference type="ARBA" id="ARBA00022705"/>
    </source>
</evidence>
<feature type="site" description="Substrate discrimination" evidence="15">
    <location>
        <position position="14"/>
    </location>
</feature>
<keyword evidence="8 15" id="KW-0479">Metal-binding</keyword>
<keyword evidence="3 15" id="KW-0515">Mutator protein</keyword>
<dbReference type="SUPFAM" id="SSF100879">
    <property type="entry name" value="Lesion bypass DNA polymerase (Y-family), little finger domain"/>
    <property type="match status" value="1"/>
</dbReference>
<evidence type="ECO:0000256" key="14">
    <source>
        <dbReference type="ARBA" id="ARBA00049244"/>
    </source>
</evidence>
<keyword evidence="11 15" id="KW-0239">DNA-directed DNA polymerase</keyword>
<dbReference type="Proteomes" id="UP000235116">
    <property type="component" value="Chromosome"/>
</dbReference>
<dbReference type="InterPro" id="IPR024728">
    <property type="entry name" value="PolY_HhH_motif"/>
</dbReference>
<dbReference type="GO" id="GO:0005829">
    <property type="term" value="C:cytosol"/>
    <property type="evidence" value="ECO:0007669"/>
    <property type="project" value="TreeGrafter"/>
</dbReference>
<evidence type="ECO:0000256" key="8">
    <source>
        <dbReference type="ARBA" id="ARBA00022723"/>
    </source>
</evidence>
<dbReference type="AlphaFoldDB" id="A0A2K9LRY7"/>
<keyword evidence="18" id="KW-1185">Reference proteome</keyword>
<name>A0A2K9LRY7_9GAMM</name>
<feature type="binding site" evidence="15">
    <location>
        <position position="104"/>
    </location>
    <ligand>
        <name>Mg(2+)</name>
        <dbReference type="ChEBI" id="CHEBI:18420"/>
    </ligand>
</feature>
<keyword evidence="9 15" id="KW-0227">DNA damage</keyword>
<dbReference type="GO" id="GO:0003887">
    <property type="term" value="F:DNA-directed DNA polymerase activity"/>
    <property type="evidence" value="ECO:0007669"/>
    <property type="project" value="UniProtKB-UniRule"/>
</dbReference>
<comment type="similarity">
    <text evidence="2 15">Belongs to the DNA polymerase type-Y family.</text>
</comment>
<evidence type="ECO:0000256" key="6">
    <source>
        <dbReference type="ARBA" id="ARBA00022695"/>
    </source>
</evidence>
<keyword evidence="5 15" id="KW-0808">Transferase</keyword>
<dbReference type="SUPFAM" id="SSF56672">
    <property type="entry name" value="DNA/RNA polymerases"/>
    <property type="match status" value="1"/>
</dbReference>
<dbReference type="OrthoDB" id="9808813at2"/>
<evidence type="ECO:0000256" key="13">
    <source>
        <dbReference type="ARBA" id="ARBA00023204"/>
    </source>
</evidence>